<gene>
    <name evidence="2" type="ORF">L596_024149</name>
</gene>
<organism evidence="2 3">
    <name type="scientific">Steinernema carpocapsae</name>
    <name type="common">Entomopathogenic nematode</name>
    <dbReference type="NCBI Taxonomy" id="34508"/>
    <lineage>
        <taxon>Eukaryota</taxon>
        <taxon>Metazoa</taxon>
        <taxon>Ecdysozoa</taxon>
        <taxon>Nematoda</taxon>
        <taxon>Chromadorea</taxon>
        <taxon>Rhabditida</taxon>
        <taxon>Tylenchina</taxon>
        <taxon>Panagrolaimomorpha</taxon>
        <taxon>Strongyloidoidea</taxon>
        <taxon>Steinernematidae</taxon>
        <taxon>Steinernema</taxon>
    </lineage>
</organism>
<protein>
    <submittedName>
        <fullName evidence="2">Uncharacterized protein</fullName>
    </submittedName>
</protein>
<name>A0A4U5MFV4_STECR</name>
<dbReference type="AlphaFoldDB" id="A0A4U5MFV4"/>
<accession>A0A4U5MFV4</accession>
<evidence type="ECO:0000313" key="3">
    <source>
        <dbReference type="Proteomes" id="UP000298663"/>
    </source>
</evidence>
<evidence type="ECO:0000256" key="1">
    <source>
        <dbReference type="SAM" id="MobiDB-lite"/>
    </source>
</evidence>
<proteinExistence type="predicted"/>
<sequence length="111" mass="12700">MRMQIKRKNAQNTSGQTNDESSAKGEPAKSSSIKQSRIGKWHRSCQRDASFPTRRGVLGLIIEWRPTAADNGAAEWRRIPRCLPKEEIRTPEGKEVRGIMIETELRKRNKV</sequence>
<dbReference type="EMBL" id="AZBU02000008">
    <property type="protein sequence ID" value="TKR68117.1"/>
    <property type="molecule type" value="Genomic_DNA"/>
</dbReference>
<feature type="compositionally biased region" description="Polar residues" evidence="1">
    <location>
        <begin position="10"/>
        <end position="20"/>
    </location>
</feature>
<dbReference type="Proteomes" id="UP000298663">
    <property type="component" value="Unassembled WGS sequence"/>
</dbReference>
<evidence type="ECO:0000313" key="2">
    <source>
        <dbReference type="EMBL" id="TKR68117.1"/>
    </source>
</evidence>
<reference evidence="2 3" key="1">
    <citation type="journal article" date="2015" name="Genome Biol.">
        <title>Comparative genomics of Steinernema reveals deeply conserved gene regulatory networks.</title>
        <authorList>
            <person name="Dillman A.R."/>
            <person name="Macchietto M."/>
            <person name="Porter C.F."/>
            <person name="Rogers A."/>
            <person name="Williams B."/>
            <person name="Antoshechkin I."/>
            <person name="Lee M.M."/>
            <person name="Goodwin Z."/>
            <person name="Lu X."/>
            <person name="Lewis E.E."/>
            <person name="Goodrich-Blair H."/>
            <person name="Stock S.P."/>
            <person name="Adams B.J."/>
            <person name="Sternberg P.W."/>
            <person name="Mortazavi A."/>
        </authorList>
    </citation>
    <scope>NUCLEOTIDE SEQUENCE [LARGE SCALE GENOMIC DNA]</scope>
    <source>
        <strain evidence="2 3">ALL</strain>
    </source>
</reference>
<comment type="caution">
    <text evidence="2">The sequence shown here is derived from an EMBL/GenBank/DDBJ whole genome shotgun (WGS) entry which is preliminary data.</text>
</comment>
<keyword evidence="3" id="KW-1185">Reference proteome</keyword>
<reference evidence="2 3" key="2">
    <citation type="journal article" date="2019" name="G3 (Bethesda)">
        <title>Hybrid Assembly of the Genome of the Entomopathogenic Nematode Steinernema carpocapsae Identifies the X-Chromosome.</title>
        <authorList>
            <person name="Serra L."/>
            <person name="Macchietto M."/>
            <person name="Macias-Munoz A."/>
            <person name="McGill C.J."/>
            <person name="Rodriguez I.M."/>
            <person name="Rodriguez B."/>
            <person name="Murad R."/>
            <person name="Mortazavi A."/>
        </authorList>
    </citation>
    <scope>NUCLEOTIDE SEQUENCE [LARGE SCALE GENOMIC DNA]</scope>
    <source>
        <strain evidence="2 3">ALL</strain>
    </source>
</reference>
<feature type="region of interest" description="Disordered" evidence="1">
    <location>
        <begin position="1"/>
        <end position="48"/>
    </location>
</feature>